<keyword evidence="5" id="KW-1185">Reference proteome</keyword>
<evidence type="ECO:0000313" key="5">
    <source>
        <dbReference type="Proteomes" id="UP001422759"/>
    </source>
</evidence>
<comment type="caution">
    <text evidence="4">The sequence shown here is derived from an EMBL/GenBank/DDBJ whole genome shotgun (WGS) entry which is preliminary data.</text>
</comment>
<dbReference type="SUPFAM" id="SSF53850">
    <property type="entry name" value="Periplasmic binding protein-like II"/>
    <property type="match status" value="1"/>
</dbReference>
<proteinExistence type="predicted"/>
<evidence type="ECO:0000256" key="2">
    <source>
        <dbReference type="SAM" id="SignalP"/>
    </source>
</evidence>
<reference evidence="4 5" key="1">
    <citation type="journal article" date="2019" name="Int. J. Syst. Evol. Microbiol.">
        <title>The Global Catalogue of Microorganisms (GCM) 10K type strain sequencing project: providing services to taxonomists for standard genome sequencing and annotation.</title>
        <authorList>
            <consortium name="The Broad Institute Genomics Platform"/>
            <consortium name="The Broad Institute Genome Sequencing Center for Infectious Disease"/>
            <person name="Wu L."/>
            <person name="Ma J."/>
        </authorList>
    </citation>
    <scope>NUCLEOTIDE SEQUENCE [LARGE SCALE GENOMIC DNA]</scope>
    <source>
        <strain evidence="4 5">JCM 14560</strain>
    </source>
</reference>
<dbReference type="SMART" id="SM00062">
    <property type="entry name" value="PBPb"/>
    <property type="match status" value="1"/>
</dbReference>
<feature type="chain" id="PRO_5045429810" evidence="2">
    <location>
        <begin position="30"/>
        <end position="306"/>
    </location>
</feature>
<dbReference type="RefSeq" id="WP_344460288.1">
    <property type="nucleotide sequence ID" value="NZ_BAAANT010000002.1"/>
</dbReference>
<feature type="domain" description="Solute-binding protein family 3/N-terminal" evidence="3">
    <location>
        <begin position="54"/>
        <end position="294"/>
    </location>
</feature>
<gene>
    <name evidence="4" type="ORF">GCM10009760_05970</name>
</gene>
<dbReference type="InterPro" id="IPR001638">
    <property type="entry name" value="Solute-binding_3/MltF_N"/>
</dbReference>
<dbReference type="Pfam" id="PF00497">
    <property type="entry name" value="SBP_bac_3"/>
    <property type="match status" value="1"/>
</dbReference>
<feature type="signal peptide" evidence="2">
    <location>
        <begin position="1"/>
        <end position="29"/>
    </location>
</feature>
<dbReference type="PANTHER" id="PTHR35936">
    <property type="entry name" value="MEMBRANE-BOUND LYTIC MUREIN TRANSGLYCOSYLASE F"/>
    <property type="match status" value="1"/>
</dbReference>
<protein>
    <submittedName>
        <fullName evidence="4">ABC transporter substrate-binding protein</fullName>
    </submittedName>
</protein>
<dbReference type="PANTHER" id="PTHR35936:SF17">
    <property type="entry name" value="ARGININE-BINDING EXTRACELLULAR PROTEIN ARTP"/>
    <property type="match status" value="1"/>
</dbReference>
<accession>A0ABN2YSR1</accession>
<organism evidence="4 5">
    <name type="scientific">Kitasatospora kazusensis</name>
    <dbReference type="NCBI Taxonomy" id="407974"/>
    <lineage>
        <taxon>Bacteria</taxon>
        <taxon>Bacillati</taxon>
        <taxon>Actinomycetota</taxon>
        <taxon>Actinomycetes</taxon>
        <taxon>Kitasatosporales</taxon>
        <taxon>Streptomycetaceae</taxon>
        <taxon>Kitasatospora</taxon>
    </lineage>
</organism>
<dbReference type="EMBL" id="BAAANT010000002">
    <property type="protein sequence ID" value="GAA2131805.1"/>
    <property type="molecule type" value="Genomic_DNA"/>
</dbReference>
<evidence type="ECO:0000313" key="4">
    <source>
        <dbReference type="EMBL" id="GAA2131805.1"/>
    </source>
</evidence>
<dbReference type="Proteomes" id="UP001422759">
    <property type="component" value="Unassembled WGS sequence"/>
</dbReference>
<keyword evidence="1 2" id="KW-0732">Signal</keyword>
<dbReference type="Gene3D" id="3.40.190.10">
    <property type="entry name" value="Periplasmic binding protein-like II"/>
    <property type="match status" value="2"/>
</dbReference>
<evidence type="ECO:0000259" key="3">
    <source>
        <dbReference type="SMART" id="SM00062"/>
    </source>
</evidence>
<evidence type="ECO:0000256" key="1">
    <source>
        <dbReference type="ARBA" id="ARBA00022729"/>
    </source>
</evidence>
<sequence>MHGTTLPTGRTARSCAALATGSLLLTACAGSPAPANSVADLHGRLPGSIRSAGVLRIASDPSYAPVESKAPNGAMIGLDPDIGAELGKRLGVRVEFVDTPFDKLIPGLQAQQYDAVMSAMTDDGQRRDGTDDSGRKTNPGVDFVDYFIAGTSILVAKGNPNGIKSLDDLCGTTIALQRATTQATLAAHQSDACNRAGKPLTVQQFDTDDQALAALSAGQAVADLNDFPVAAYDAQNVQGGNAFQVATAQLQPGPYGIAVAKGGGALEEVLVKALDQVIRSGDYEKILAKWNLSAGAAENAVINGGF</sequence>
<name>A0ABN2YSR1_9ACTN</name>
<dbReference type="CDD" id="cd01004">
    <property type="entry name" value="PBP2_MidA_like"/>
    <property type="match status" value="1"/>
</dbReference>